<protein>
    <recommendedName>
        <fullName evidence="1">Reverse transcriptase zinc-binding domain-containing protein</fullName>
    </recommendedName>
</protein>
<evidence type="ECO:0000259" key="1">
    <source>
        <dbReference type="Pfam" id="PF13966"/>
    </source>
</evidence>
<organism evidence="2 3">
    <name type="scientific">Microthlaspi erraticum</name>
    <dbReference type="NCBI Taxonomy" id="1685480"/>
    <lineage>
        <taxon>Eukaryota</taxon>
        <taxon>Viridiplantae</taxon>
        <taxon>Streptophyta</taxon>
        <taxon>Embryophyta</taxon>
        <taxon>Tracheophyta</taxon>
        <taxon>Spermatophyta</taxon>
        <taxon>Magnoliopsida</taxon>
        <taxon>eudicotyledons</taxon>
        <taxon>Gunneridae</taxon>
        <taxon>Pentapetalae</taxon>
        <taxon>rosids</taxon>
        <taxon>malvids</taxon>
        <taxon>Brassicales</taxon>
        <taxon>Brassicaceae</taxon>
        <taxon>Coluteocarpeae</taxon>
        <taxon>Microthlaspi</taxon>
    </lineage>
</organism>
<accession>A0A6D2IBV5</accession>
<dbReference type="Pfam" id="PF13966">
    <property type="entry name" value="zf-RVT"/>
    <property type="match status" value="1"/>
</dbReference>
<name>A0A6D2IBV5_9BRAS</name>
<dbReference type="Proteomes" id="UP000467841">
    <property type="component" value="Unassembled WGS sequence"/>
</dbReference>
<evidence type="ECO:0000313" key="2">
    <source>
        <dbReference type="EMBL" id="CAA7025724.1"/>
    </source>
</evidence>
<keyword evidence="3" id="KW-1185">Reference proteome</keyword>
<gene>
    <name evidence="2" type="ORF">MERR_LOCUS12959</name>
</gene>
<sequence>MDKLIWAYTKSGIYSVKTGYFLASRLKEDQIPQQVLEPSTTALKSRVWTTKTTRKIKHFMWQSIAGCLPVKNSLVNRHCGTDRLCPRCDAAPETTNHLLFECPAALQVWSISEFPSSLGVFPCDTLYRNVDHLFWRAKEAKVPESTIARFP</sequence>
<dbReference type="EMBL" id="CACVBM020001032">
    <property type="protein sequence ID" value="CAA7025724.1"/>
    <property type="molecule type" value="Genomic_DNA"/>
</dbReference>
<dbReference type="InterPro" id="IPR026960">
    <property type="entry name" value="RVT-Znf"/>
</dbReference>
<reference evidence="2" key="1">
    <citation type="submission" date="2020-01" db="EMBL/GenBank/DDBJ databases">
        <authorList>
            <person name="Mishra B."/>
        </authorList>
    </citation>
    <scope>NUCLEOTIDE SEQUENCE [LARGE SCALE GENOMIC DNA]</scope>
</reference>
<dbReference type="AlphaFoldDB" id="A0A6D2IBV5"/>
<comment type="caution">
    <text evidence="2">The sequence shown here is derived from an EMBL/GenBank/DDBJ whole genome shotgun (WGS) entry which is preliminary data.</text>
</comment>
<evidence type="ECO:0000313" key="3">
    <source>
        <dbReference type="Proteomes" id="UP000467841"/>
    </source>
</evidence>
<feature type="domain" description="Reverse transcriptase zinc-binding" evidence="1">
    <location>
        <begin position="14"/>
        <end position="109"/>
    </location>
</feature>
<proteinExistence type="predicted"/>
<dbReference type="OrthoDB" id="1101299at2759"/>